<feature type="region of interest" description="Disordered" evidence="1">
    <location>
        <begin position="1"/>
        <end position="25"/>
    </location>
</feature>
<dbReference type="EMBL" id="BTSY01000007">
    <property type="protein sequence ID" value="GMT36776.1"/>
    <property type="molecule type" value="Genomic_DNA"/>
</dbReference>
<protein>
    <submittedName>
        <fullName evidence="2">Uncharacterized protein</fullName>
    </submittedName>
</protein>
<sequence>FVSTPSPRPYRESELQPVSSLSPTPRAVYYEPAVHSIYGTDARRYTPVYERRKIEHAARLFEQPQSQVSPLRTVAEETNDDEKFVIRLTVGAEDEHQMNGTHDPHYATESRRSQMQMPTIIRSPSPAAAYVPQPKPRTKYALRQSASERDARFPSDFFRDLFPNQIQITRL</sequence>
<name>A0AAV5WXH0_9BILA</name>
<gene>
    <name evidence="2" type="ORF">PFISCL1PPCAC_28073</name>
</gene>
<evidence type="ECO:0000313" key="3">
    <source>
        <dbReference type="Proteomes" id="UP001432322"/>
    </source>
</evidence>
<comment type="caution">
    <text evidence="2">The sequence shown here is derived from an EMBL/GenBank/DDBJ whole genome shotgun (WGS) entry which is preliminary data.</text>
</comment>
<dbReference type="Proteomes" id="UP001432322">
    <property type="component" value="Unassembled WGS sequence"/>
</dbReference>
<organism evidence="2 3">
    <name type="scientific">Pristionchus fissidentatus</name>
    <dbReference type="NCBI Taxonomy" id="1538716"/>
    <lineage>
        <taxon>Eukaryota</taxon>
        <taxon>Metazoa</taxon>
        <taxon>Ecdysozoa</taxon>
        <taxon>Nematoda</taxon>
        <taxon>Chromadorea</taxon>
        <taxon>Rhabditida</taxon>
        <taxon>Rhabditina</taxon>
        <taxon>Diplogasteromorpha</taxon>
        <taxon>Diplogasteroidea</taxon>
        <taxon>Neodiplogasteridae</taxon>
        <taxon>Pristionchus</taxon>
    </lineage>
</organism>
<evidence type="ECO:0000256" key="1">
    <source>
        <dbReference type="SAM" id="MobiDB-lite"/>
    </source>
</evidence>
<feature type="non-terminal residue" evidence="2">
    <location>
        <position position="1"/>
    </location>
</feature>
<proteinExistence type="predicted"/>
<keyword evidence="3" id="KW-1185">Reference proteome</keyword>
<evidence type="ECO:0000313" key="2">
    <source>
        <dbReference type="EMBL" id="GMT36776.1"/>
    </source>
</evidence>
<reference evidence="2" key="1">
    <citation type="submission" date="2023-10" db="EMBL/GenBank/DDBJ databases">
        <title>Genome assembly of Pristionchus species.</title>
        <authorList>
            <person name="Yoshida K."/>
            <person name="Sommer R.J."/>
        </authorList>
    </citation>
    <scope>NUCLEOTIDE SEQUENCE</scope>
    <source>
        <strain evidence="2">RS5133</strain>
    </source>
</reference>
<accession>A0AAV5WXH0</accession>
<dbReference type="AlphaFoldDB" id="A0AAV5WXH0"/>